<keyword evidence="1" id="KW-1133">Transmembrane helix</keyword>
<organism evidence="2 3">
    <name type="scientific">Kribbella orskensis</name>
    <dbReference type="NCBI Taxonomy" id="2512216"/>
    <lineage>
        <taxon>Bacteria</taxon>
        <taxon>Bacillati</taxon>
        <taxon>Actinomycetota</taxon>
        <taxon>Actinomycetes</taxon>
        <taxon>Propionibacteriales</taxon>
        <taxon>Kribbellaceae</taxon>
        <taxon>Kribbella</taxon>
    </lineage>
</organism>
<keyword evidence="1" id="KW-0812">Transmembrane</keyword>
<dbReference type="Proteomes" id="UP000295818">
    <property type="component" value="Unassembled WGS sequence"/>
</dbReference>
<reference evidence="2 3" key="1">
    <citation type="journal article" date="2015" name="Stand. Genomic Sci.">
        <title>Genomic Encyclopedia of Bacterial and Archaeal Type Strains, Phase III: the genomes of soil and plant-associated and newly described type strains.</title>
        <authorList>
            <person name="Whitman W.B."/>
            <person name="Woyke T."/>
            <person name="Klenk H.P."/>
            <person name="Zhou Y."/>
            <person name="Lilburn T.G."/>
            <person name="Beck B.J."/>
            <person name="De Vos P."/>
            <person name="Vandamme P."/>
            <person name="Eisen J.A."/>
            <person name="Garrity G."/>
            <person name="Hugenholtz P."/>
            <person name="Kyrpides N.C."/>
        </authorList>
    </citation>
    <scope>NUCLEOTIDE SEQUENCE [LARGE SCALE GENOMIC DNA]</scope>
    <source>
        <strain evidence="2 3">VKM Ac-2538</strain>
    </source>
</reference>
<evidence type="ECO:0000313" key="3">
    <source>
        <dbReference type="Proteomes" id="UP000295818"/>
    </source>
</evidence>
<evidence type="ECO:0000256" key="1">
    <source>
        <dbReference type="SAM" id="Phobius"/>
    </source>
</evidence>
<keyword evidence="1" id="KW-0472">Membrane</keyword>
<dbReference type="EMBL" id="SLWM01000016">
    <property type="protein sequence ID" value="TCO16747.1"/>
    <property type="molecule type" value="Genomic_DNA"/>
</dbReference>
<accession>A0ABY2BCY2</accession>
<sequence length="67" mass="7150">MRWVLRVVLLLGGLALCVIGVSAATKLFRETLDSPRALIAVLAIITFLGGAVVIGAVINDVRHDRPK</sequence>
<name>A0ABY2BCY2_9ACTN</name>
<feature type="transmembrane region" description="Helical" evidence="1">
    <location>
        <begin position="39"/>
        <end position="58"/>
    </location>
</feature>
<gene>
    <name evidence="2" type="ORF">EV644_116119</name>
</gene>
<dbReference type="RefSeq" id="WP_132192929.1">
    <property type="nucleotide sequence ID" value="NZ_SLWM01000016.1"/>
</dbReference>
<keyword evidence="3" id="KW-1185">Reference proteome</keyword>
<comment type="caution">
    <text evidence="2">The sequence shown here is derived from an EMBL/GenBank/DDBJ whole genome shotgun (WGS) entry which is preliminary data.</text>
</comment>
<protein>
    <submittedName>
        <fullName evidence="2">Uncharacterized protein</fullName>
    </submittedName>
</protein>
<evidence type="ECO:0000313" key="2">
    <source>
        <dbReference type="EMBL" id="TCO16747.1"/>
    </source>
</evidence>
<proteinExistence type="predicted"/>